<dbReference type="EMBL" id="HBHJ01010022">
    <property type="protein sequence ID" value="CAD9676635.1"/>
    <property type="molecule type" value="Transcribed_RNA"/>
</dbReference>
<protein>
    <recommendedName>
        <fullName evidence="9">Mitochondrial pyruvate carrier</fullName>
    </recommendedName>
</protein>
<sequence>MASAAMRFIRSETGPMTTHFWGPVANWGIVLSAAYDSYYKGPEIISLPMTGTMIVYSGLFMRFAWAVQPRNYLLLACHTFNVTAQSNQLRRALEYKLETEKNARAEIEALGKRAAAGGAAVATMIAVRNPLHAACMNSTGPARALAEWQAGPFYIHFWAPTFKWMLSVANLMDLNRPVEKVSLSQQASLTATGIIWSRYSMVINPVNYNLMIVNIALAASSGYHLSRKLMAEYGSGKSSK</sequence>
<feature type="transmembrane region" description="Helical" evidence="9">
    <location>
        <begin position="44"/>
        <end position="65"/>
    </location>
</feature>
<dbReference type="AlphaFoldDB" id="A0A7S2RP81"/>
<reference evidence="10" key="1">
    <citation type="submission" date="2021-01" db="EMBL/GenBank/DDBJ databases">
        <authorList>
            <person name="Corre E."/>
            <person name="Pelletier E."/>
            <person name="Niang G."/>
            <person name="Scheremetjew M."/>
            <person name="Finn R."/>
            <person name="Kale V."/>
            <person name="Holt S."/>
            <person name="Cochrane G."/>
            <person name="Meng A."/>
            <person name="Brown T."/>
            <person name="Cohen L."/>
        </authorList>
    </citation>
    <scope>NUCLEOTIDE SEQUENCE</scope>
    <source>
        <strain evidence="10">CCMP1243</strain>
    </source>
</reference>
<keyword evidence="3 9" id="KW-0813">Transport</keyword>
<keyword evidence="6 9" id="KW-1133">Transmembrane helix</keyword>
<dbReference type="GO" id="GO:0005743">
    <property type="term" value="C:mitochondrial inner membrane"/>
    <property type="evidence" value="ECO:0007669"/>
    <property type="project" value="UniProtKB-SubCell"/>
</dbReference>
<dbReference type="Pfam" id="PF03650">
    <property type="entry name" value="MPC"/>
    <property type="match status" value="2"/>
</dbReference>
<keyword evidence="5 9" id="KW-0999">Mitochondrion inner membrane</keyword>
<evidence type="ECO:0000256" key="9">
    <source>
        <dbReference type="RuleBase" id="RU363100"/>
    </source>
</evidence>
<evidence type="ECO:0000313" key="10">
    <source>
        <dbReference type="EMBL" id="CAD9676635.1"/>
    </source>
</evidence>
<gene>
    <name evidence="10" type="ORF">RMAR1173_LOCUS6507</name>
</gene>
<comment type="function">
    <text evidence="9">Mediates the uptake of pyruvate into mitochondria.</text>
</comment>
<evidence type="ECO:0000256" key="3">
    <source>
        <dbReference type="ARBA" id="ARBA00022448"/>
    </source>
</evidence>
<evidence type="ECO:0000256" key="4">
    <source>
        <dbReference type="ARBA" id="ARBA00022692"/>
    </source>
</evidence>
<evidence type="ECO:0000256" key="5">
    <source>
        <dbReference type="ARBA" id="ARBA00022792"/>
    </source>
</evidence>
<comment type="similarity">
    <text evidence="2 9">Belongs to the mitochondrial pyruvate carrier (MPC) (TC 2.A.105) family.</text>
</comment>
<keyword evidence="8 9" id="KW-0472">Membrane</keyword>
<evidence type="ECO:0000256" key="6">
    <source>
        <dbReference type="ARBA" id="ARBA00022989"/>
    </source>
</evidence>
<evidence type="ECO:0000256" key="8">
    <source>
        <dbReference type="ARBA" id="ARBA00023136"/>
    </source>
</evidence>
<accession>A0A7S2RP81</accession>
<dbReference type="InterPro" id="IPR005336">
    <property type="entry name" value="MPC"/>
</dbReference>
<comment type="caution">
    <text evidence="9">Lacks conserved residue(s) required for the propagation of feature annotation.</text>
</comment>
<evidence type="ECO:0000256" key="1">
    <source>
        <dbReference type="ARBA" id="ARBA00004448"/>
    </source>
</evidence>
<evidence type="ECO:0000256" key="7">
    <source>
        <dbReference type="ARBA" id="ARBA00023128"/>
    </source>
</evidence>
<name>A0A7S2RP81_9STRA</name>
<proteinExistence type="inferred from homology"/>
<evidence type="ECO:0000256" key="2">
    <source>
        <dbReference type="ARBA" id="ARBA00006416"/>
    </source>
</evidence>
<keyword evidence="4 9" id="KW-0812">Transmembrane</keyword>
<keyword evidence="7 9" id="KW-0496">Mitochondrion</keyword>
<organism evidence="10">
    <name type="scientific">Rhizochromulina marina</name>
    <dbReference type="NCBI Taxonomy" id="1034831"/>
    <lineage>
        <taxon>Eukaryota</taxon>
        <taxon>Sar</taxon>
        <taxon>Stramenopiles</taxon>
        <taxon>Ochrophyta</taxon>
        <taxon>Dictyochophyceae</taxon>
        <taxon>Rhizochromulinales</taxon>
        <taxon>Rhizochromulina</taxon>
    </lineage>
</organism>
<dbReference type="PANTHER" id="PTHR14154">
    <property type="entry name" value="UPF0041 BRAIN PROTEIN 44-RELATED"/>
    <property type="match status" value="1"/>
</dbReference>
<dbReference type="GO" id="GO:0006850">
    <property type="term" value="P:pyruvate import into mitochondria"/>
    <property type="evidence" value="ECO:0007669"/>
    <property type="project" value="InterPro"/>
</dbReference>
<comment type="subcellular location">
    <subcellularLocation>
        <location evidence="1 9">Mitochondrion inner membrane</location>
        <topology evidence="1 9">Multi-pass membrane protein</topology>
    </subcellularLocation>
</comment>